<name>A0A1G9XT77_9EURY</name>
<feature type="region of interest" description="Disordered" evidence="1">
    <location>
        <begin position="106"/>
        <end position="162"/>
    </location>
</feature>
<feature type="region of interest" description="Disordered" evidence="1">
    <location>
        <begin position="34"/>
        <end position="59"/>
    </location>
</feature>
<reference evidence="3" key="1">
    <citation type="submission" date="2016-10" db="EMBL/GenBank/DDBJ databases">
        <authorList>
            <person name="Varghese N."/>
            <person name="Submissions S."/>
        </authorList>
    </citation>
    <scope>NUCLEOTIDE SEQUENCE [LARGE SCALE GENOMIC DNA]</scope>
    <source>
        <strain evidence="3">CGMCC 1.10119</strain>
    </source>
</reference>
<feature type="compositionally biased region" description="Low complexity" evidence="1">
    <location>
        <begin position="146"/>
        <end position="156"/>
    </location>
</feature>
<evidence type="ECO:0000313" key="2">
    <source>
        <dbReference type="EMBL" id="SDN00022.1"/>
    </source>
</evidence>
<dbReference type="EMBL" id="FNHL01000004">
    <property type="protein sequence ID" value="SDN00022.1"/>
    <property type="molecule type" value="Genomic_DNA"/>
</dbReference>
<dbReference type="RefSeq" id="WP_089698858.1">
    <property type="nucleotide sequence ID" value="NZ_FNHL01000004.1"/>
</dbReference>
<dbReference type="Pfam" id="PF09826">
    <property type="entry name" value="Beta_propel"/>
    <property type="match status" value="1"/>
</dbReference>
<sequence>MRTDLTLSTTAVAAIAMVALLLGTVVGAGVYATVGPDGDRRTPFPDGSDPTGSTTGSTDASVAAFSSAAEFEAYLDDAAARSGGYGVGGVGGFGGGVQFLGAPGGTEPAVDSAVSLEAAESAPQATATSQPAGTATAGDAGGASDGSGSVDRVSGTNVQVQGIDEPDLVKTDGETTYYARGGQYGYRHTEAGVTLLDTSEPVDPKLAGSIDASGQLLLSGDTLLVLSHDSVVAYDVSDRENPERQWTKQVAGRLQTARLSDGQLYLVTVEGVNYGDPCPIRPFGAGDVELACTQVYHPTEPVPVDTTYTTSVVDPETGDVGDAVSFLGGYGSTVYMSGDSLYVTYTQPPQYGQVYLDFLLTDERDRLPPSVVDRLEALRGYDLSSQALAIETNRALAEWYRGLDDDERREVQTELANDWRNYLDENKRQLTTTGIAKVAIDRSGDAPTLDVAAVGSVPGVPLNQFSLDEHDGNLRIATTIQAWGTEIENDLYVLDSSLDRIGEVQGMGVDEQIYSVRYVGDTAYVVTFKRIDPFHVVNLSDPANPEVTGELKLPGFSSYLHPLSEDRVLGVGEENGQVKAVVFDVSDPANPVVEDDYVLDEHWSAVRESHHAFLMDRKHGVFFLPGQQGGYVFSYEDGLELESVVDVQGAQRAIYLNDYLYVFGQDEVVVVDETSWERVATLELPAMEFGGYDGGEPEP</sequence>
<evidence type="ECO:0000256" key="1">
    <source>
        <dbReference type="SAM" id="MobiDB-lite"/>
    </source>
</evidence>
<gene>
    <name evidence="2" type="ORF">SAMN04487949_3120</name>
</gene>
<protein>
    <submittedName>
        <fullName evidence="2">Secreted protein containing C-terminal beta-propeller domain</fullName>
    </submittedName>
</protein>
<dbReference type="InterPro" id="IPR019198">
    <property type="entry name" value="Beta_propeller_containing"/>
</dbReference>
<dbReference type="OrthoDB" id="28968at2157"/>
<proteinExistence type="predicted"/>
<evidence type="ECO:0000313" key="3">
    <source>
        <dbReference type="Proteomes" id="UP000199451"/>
    </source>
</evidence>
<dbReference type="Proteomes" id="UP000199451">
    <property type="component" value="Unassembled WGS sequence"/>
</dbReference>
<feature type="compositionally biased region" description="Low complexity" evidence="1">
    <location>
        <begin position="45"/>
        <end position="59"/>
    </location>
</feature>
<accession>A0A1G9XT77</accession>
<keyword evidence="3" id="KW-1185">Reference proteome</keyword>
<dbReference type="STRING" id="660521.SAMN04487949_3120"/>
<dbReference type="AlphaFoldDB" id="A0A1G9XT77"/>
<organism evidence="2 3">
    <name type="scientific">Halogranum gelatinilyticum</name>
    <dbReference type="NCBI Taxonomy" id="660521"/>
    <lineage>
        <taxon>Archaea</taxon>
        <taxon>Methanobacteriati</taxon>
        <taxon>Methanobacteriota</taxon>
        <taxon>Stenosarchaea group</taxon>
        <taxon>Halobacteria</taxon>
        <taxon>Halobacteriales</taxon>
        <taxon>Haloferacaceae</taxon>
    </lineage>
</organism>